<protein>
    <recommendedName>
        <fullName evidence="5">DNA polymerase lambda</fullName>
        <ecNumber evidence="4">2.7.7.7</ecNumber>
    </recommendedName>
</protein>
<comment type="catalytic activity">
    <reaction evidence="18">
        <text>DNA(n) + a 2'-deoxyribonucleoside 5'-triphosphate = DNA(n+1) + diphosphate</text>
        <dbReference type="Rhea" id="RHEA:22508"/>
        <dbReference type="Rhea" id="RHEA-COMP:17339"/>
        <dbReference type="Rhea" id="RHEA-COMP:17340"/>
        <dbReference type="ChEBI" id="CHEBI:33019"/>
        <dbReference type="ChEBI" id="CHEBI:61560"/>
        <dbReference type="ChEBI" id="CHEBI:173112"/>
        <dbReference type="EC" id="2.7.7.7"/>
    </reaction>
</comment>
<evidence type="ECO:0000256" key="2">
    <source>
        <dbReference type="ARBA" id="ARBA00004123"/>
    </source>
</evidence>
<dbReference type="PANTHER" id="PTHR11276">
    <property type="entry name" value="DNA POLYMERASE TYPE-X FAMILY MEMBER"/>
    <property type="match status" value="1"/>
</dbReference>
<dbReference type="PROSITE" id="PS00522">
    <property type="entry name" value="DNA_POLYMERASE_X"/>
    <property type="match status" value="1"/>
</dbReference>
<dbReference type="EMBL" id="JABCRI010000004">
    <property type="protein sequence ID" value="KAF8407955.1"/>
    <property type="molecule type" value="Genomic_DNA"/>
</dbReference>
<evidence type="ECO:0000313" key="22">
    <source>
        <dbReference type="Proteomes" id="UP000655225"/>
    </source>
</evidence>
<feature type="region of interest" description="Disordered" evidence="19">
    <location>
        <begin position="130"/>
        <end position="200"/>
    </location>
</feature>
<evidence type="ECO:0000256" key="10">
    <source>
        <dbReference type="ARBA" id="ARBA00022723"/>
    </source>
</evidence>
<reference evidence="21 22" key="1">
    <citation type="submission" date="2020-04" db="EMBL/GenBank/DDBJ databases">
        <title>Plant Genome Project.</title>
        <authorList>
            <person name="Zhang R.-G."/>
        </authorList>
    </citation>
    <scope>NUCLEOTIDE SEQUENCE [LARGE SCALE GENOMIC DNA]</scope>
    <source>
        <strain evidence="21">YNK0</strain>
        <tissue evidence="21">Leaf</tissue>
    </source>
</reference>
<evidence type="ECO:0000256" key="14">
    <source>
        <dbReference type="ARBA" id="ARBA00023204"/>
    </source>
</evidence>
<evidence type="ECO:0000256" key="15">
    <source>
        <dbReference type="ARBA" id="ARBA00023211"/>
    </source>
</evidence>
<evidence type="ECO:0000256" key="18">
    <source>
        <dbReference type="ARBA" id="ARBA00049244"/>
    </source>
</evidence>
<dbReference type="SUPFAM" id="SSF81585">
    <property type="entry name" value="PsbU/PolX domain-like"/>
    <property type="match status" value="1"/>
</dbReference>
<accession>A0A834ZLW1</accession>
<dbReference type="InterPro" id="IPR027421">
    <property type="entry name" value="DNA_pol_lamdba_lyase_dom_sf"/>
</dbReference>
<feature type="compositionally biased region" description="Polar residues" evidence="19">
    <location>
        <begin position="182"/>
        <end position="200"/>
    </location>
</feature>
<dbReference type="PRINTS" id="PR00869">
    <property type="entry name" value="DNAPOLX"/>
</dbReference>
<keyword evidence="12" id="KW-0239">DNA-directed DNA polymerase</keyword>
<dbReference type="InterPro" id="IPR037160">
    <property type="entry name" value="DNA_Pol_thumb_sf"/>
</dbReference>
<dbReference type="GO" id="GO:0006303">
    <property type="term" value="P:double-strand break repair via nonhomologous end joining"/>
    <property type="evidence" value="ECO:0007669"/>
    <property type="project" value="TreeGrafter"/>
</dbReference>
<feature type="compositionally biased region" description="Basic and acidic residues" evidence="19">
    <location>
        <begin position="163"/>
        <end position="181"/>
    </location>
</feature>
<evidence type="ECO:0000256" key="11">
    <source>
        <dbReference type="ARBA" id="ARBA00022763"/>
    </source>
</evidence>
<dbReference type="GO" id="GO:0006260">
    <property type="term" value="P:DNA replication"/>
    <property type="evidence" value="ECO:0007669"/>
    <property type="project" value="UniProtKB-KW"/>
</dbReference>
<keyword evidence="7" id="KW-0808">Transferase</keyword>
<proteinExistence type="inferred from homology"/>
<dbReference type="InterPro" id="IPR010996">
    <property type="entry name" value="HHH_MUS81"/>
</dbReference>
<dbReference type="Pfam" id="PF14792">
    <property type="entry name" value="DNA_pol_B_palm"/>
    <property type="match status" value="1"/>
</dbReference>
<keyword evidence="8" id="KW-0548">Nucleotidyltransferase</keyword>
<dbReference type="PANTHER" id="PTHR11276:SF41">
    <property type="entry name" value="DNA POLYMERASE LAMBDA"/>
    <property type="match status" value="1"/>
</dbReference>
<evidence type="ECO:0000256" key="13">
    <source>
        <dbReference type="ARBA" id="ARBA00023125"/>
    </source>
</evidence>
<name>A0A834ZLW1_TETSI</name>
<dbReference type="FunFam" id="3.30.460.10:FF:000029">
    <property type="entry name" value="DNA polymerase"/>
    <property type="match status" value="1"/>
</dbReference>
<dbReference type="FunFam" id="1.10.150.110:FF:000006">
    <property type="entry name" value="DNA polymerase"/>
    <property type="match status" value="1"/>
</dbReference>
<dbReference type="Pfam" id="PF10391">
    <property type="entry name" value="DNA_pol_lambd_f"/>
    <property type="match status" value="1"/>
</dbReference>
<dbReference type="Gene3D" id="3.30.210.10">
    <property type="entry name" value="DNA polymerase, thumb domain"/>
    <property type="match status" value="1"/>
</dbReference>
<evidence type="ECO:0000256" key="17">
    <source>
        <dbReference type="ARBA" id="ARBA00023242"/>
    </source>
</evidence>
<keyword evidence="14" id="KW-0234">DNA repair</keyword>
<evidence type="ECO:0000256" key="3">
    <source>
        <dbReference type="ARBA" id="ARBA00008323"/>
    </source>
</evidence>
<dbReference type="GO" id="GO:0003677">
    <property type="term" value="F:DNA binding"/>
    <property type="evidence" value="ECO:0007669"/>
    <property type="project" value="UniProtKB-KW"/>
</dbReference>
<evidence type="ECO:0000256" key="7">
    <source>
        <dbReference type="ARBA" id="ARBA00022679"/>
    </source>
</evidence>
<dbReference type="FunFam" id="3.30.210.10:FF:000006">
    <property type="entry name" value="DNA polymerase"/>
    <property type="match status" value="1"/>
</dbReference>
<dbReference type="FunFam" id="3.40.50.10190:FF:000031">
    <property type="entry name" value="DNA polymerase"/>
    <property type="match status" value="1"/>
</dbReference>
<keyword evidence="16" id="KW-0456">Lyase</keyword>
<dbReference type="GO" id="GO:0003887">
    <property type="term" value="F:DNA-directed DNA polymerase activity"/>
    <property type="evidence" value="ECO:0007669"/>
    <property type="project" value="UniProtKB-KW"/>
</dbReference>
<comment type="cofactor">
    <cofactor evidence="1">
        <name>Mn(2+)</name>
        <dbReference type="ChEBI" id="CHEBI:29035"/>
    </cofactor>
</comment>
<evidence type="ECO:0000256" key="4">
    <source>
        <dbReference type="ARBA" id="ARBA00012417"/>
    </source>
</evidence>
<evidence type="ECO:0000256" key="1">
    <source>
        <dbReference type="ARBA" id="ARBA00001936"/>
    </source>
</evidence>
<feature type="domain" description="BRCT" evidence="20">
    <location>
        <begin position="15"/>
        <end position="109"/>
    </location>
</feature>
<dbReference type="Gene3D" id="3.40.50.10190">
    <property type="entry name" value="BRCT domain"/>
    <property type="match status" value="1"/>
</dbReference>
<keyword evidence="22" id="KW-1185">Reference proteome</keyword>
<dbReference type="SUPFAM" id="SSF52113">
    <property type="entry name" value="BRCT domain"/>
    <property type="match status" value="1"/>
</dbReference>
<dbReference type="Gene3D" id="3.30.460.10">
    <property type="entry name" value="Beta Polymerase, domain 2"/>
    <property type="match status" value="1"/>
</dbReference>
<dbReference type="GO" id="GO:0046872">
    <property type="term" value="F:metal ion binding"/>
    <property type="evidence" value="ECO:0007669"/>
    <property type="project" value="UniProtKB-KW"/>
</dbReference>
<organism evidence="21 22">
    <name type="scientific">Tetracentron sinense</name>
    <name type="common">Spur-leaf</name>
    <dbReference type="NCBI Taxonomy" id="13715"/>
    <lineage>
        <taxon>Eukaryota</taxon>
        <taxon>Viridiplantae</taxon>
        <taxon>Streptophyta</taxon>
        <taxon>Embryophyta</taxon>
        <taxon>Tracheophyta</taxon>
        <taxon>Spermatophyta</taxon>
        <taxon>Magnoliopsida</taxon>
        <taxon>Trochodendrales</taxon>
        <taxon>Trochodendraceae</taxon>
        <taxon>Tetracentron</taxon>
    </lineage>
</organism>
<gene>
    <name evidence="21" type="ORF">HHK36_007095</name>
</gene>
<dbReference type="InterPro" id="IPR019843">
    <property type="entry name" value="DNA_pol-X_BS"/>
</dbReference>
<feature type="compositionally biased region" description="Basic and acidic residues" evidence="19">
    <location>
        <begin position="130"/>
        <end position="142"/>
    </location>
</feature>
<dbReference type="AlphaFoldDB" id="A0A834ZLW1"/>
<dbReference type="CDD" id="cd00141">
    <property type="entry name" value="NT_POLXc"/>
    <property type="match status" value="1"/>
</dbReference>
<dbReference type="FunFam" id="1.10.150.20:FF:000010">
    <property type="entry name" value="DNA polymerase lambda"/>
    <property type="match status" value="1"/>
</dbReference>
<evidence type="ECO:0000256" key="16">
    <source>
        <dbReference type="ARBA" id="ARBA00023239"/>
    </source>
</evidence>
<keyword evidence="6" id="KW-0237">DNA synthesis</keyword>
<dbReference type="Gene3D" id="1.10.150.110">
    <property type="entry name" value="DNA polymerase beta, N-terminal domain-like"/>
    <property type="match status" value="1"/>
</dbReference>
<dbReference type="InterPro" id="IPR018944">
    <property type="entry name" value="DNA_pol_lambd_fingers_domain"/>
</dbReference>
<evidence type="ECO:0000256" key="9">
    <source>
        <dbReference type="ARBA" id="ARBA00022705"/>
    </source>
</evidence>
<keyword evidence="9" id="KW-0235">DNA replication</keyword>
<dbReference type="InterPro" id="IPR001357">
    <property type="entry name" value="BRCT_dom"/>
</dbReference>
<dbReference type="Pfam" id="PF14791">
    <property type="entry name" value="DNA_pol_B_thumb"/>
    <property type="match status" value="1"/>
</dbReference>
<dbReference type="GO" id="GO:0005634">
    <property type="term" value="C:nucleus"/>
    <property type="evidence" value="ECO:0007669"/>
    <property type="project" value="UniProtKB-SubCell"/>
</dbReference>
<evidence type="ECO:0000256" key="12">
    <source>
        <dbReference type="ARBA" id="ARBA00022932"/>
    </source>
</evidence>
<dbReference type="EC" id="2.7.7.7" evidence="4"/>
<evidence type="ECO:0000256" key="19">
    <source>
        <dbReference type="SAM" id="MobiDB-lite"/>
    </source>
</evidence>
<comment type="caution">
    <text evidence="21">The sequence shown here is derived from an EMBL/GenBank/DDBJ whole genome shotgun (WGS) entry which is preliminary data.</text>
</comment>
<dbReference type="InterPro" id="IPR028207">
    <property type="entry name" value="DNA_pol_B_palm_palm"/>
</dbReference>
<dbReference type="OrthoDB" id="205514at2759"/>
<dbReference type="InterPro" id="IPR002054">
    <property type="entry name" value="DNA-dir_DNA_pol_X"/>
</dbReference>
<dbReference type="SUPFAM" id="SSF47802">
    <property type="entry name" value="DNA polymerase beta, N-terminal domain-like"/>
    <property type="match status" value="1"/>
</dbReference>
<keyword evidence="11" id="KW-0227">DNA damage</keyword>
<evidence type="ECO:0000256" key="8">
    <source>
        <dbReference type="ARBA" id="ARBA00022695"/>
    </source>
</evidence>
<dbReference type="InterPro" id="IPR043519">
    <property type="entry name" value="NT_sf"/>
</dbReference>
<evidence type="ECO:0000256" key="6">
    <source>
        <dbReference type="ARBA" id="ARBA00022634"/>
    </source>
</evidence>
<comment type="similarity">
    <text evidence="3">Belongs to the DNA polymerase type-X family.</text>
</comment>
<comment type="subcellular location">
    <subcellularLocation>
        <location evidence="2">Nucleus</location>
    </subcellularLocation>
</comment>
<keyword evidence="17" id="KW-0539">Nucleus</keyword>
<keyword evidence="13" id="KW-0238">DNA-binding</keyword>
<evidence type="ECO:0000256" key="5">
    <source>
        <dbReference type="ARBA" id="ARBA00016513"/>
    </source>
</evidence>
<sequence length="645" mass="72493">MAPKATKKDLAPSSDTPGMFDGMVVFLVENGVQKRRLQIWKQKLVQMEATIEDRLSKRVTHIFAMNSNVLFQQVGADRLMRFKGTVLLYQWLEDSLRLGDKVSEDLYNLKVESKKENELGKSLEAICSKRAEGNNPDGDKSSPCKKTRSSPVDLKVASAASMEDNRNNARDETPNAGRDSDNSYCTQDISTPTNSFQSTSDALNKDATTLQLSLPYCPPDLNGNITEIFGKLINIYRGDDRRSFSYHKAIPVIEKLPFKIVSIDQVKHLPTIGKSMQDHIHEIVTTGKLSKLEHFETDEKVFQGLFVYKYLPHHRNHASSVQYKVVSILTISSMGFAKMVKVRTITLFGEVWGIGPSTALKLYEKGHRTLDDLNNEDSLTNSQKLGLKYFDDIKTRIPRHEVQDMELLLQKAGEDVLSGVNIVCGGSFRRGKATCGDLDIVITHPDGKSHKGFLPRYVKHLKDIKFLREDLIFSIHSEEDTDSGVDTYFGLCTYPGREQRHRIDLKWVGHYLLALKAIGIKQSNHGNIKKGLRAGFEAYGGCHIDYGDATFVMLIDLKSLLLVYPRDIYAFGLIAWTGNDVLNRRLRLLAESKGYRLDDTGLFLATQSSGGKRGAKASASLNFKTEKDVFDFLGFPSLEPHERNL</sequence>
<dbReference type="InterPro" id="IPR036420">
    <property type="entry name" value="BRCT_dom_sf"/>
</dbReference>
<keyword evidence="15" id="KW-0464">Manganese</keyword>
<dbReference type="Proteomes" id="UP000655225">
    <property type="component" value="Unassembled WGS sequence"/>
</dbReference>
<dbReference type="GO" id="GO:0016829">
    <property type="term" value="F:lyase activity"/>
    <property type="evidence" value="ECO:0007669"/>
    <property type="project" value="UniProtKB-KW"/>
</dbReference>
<evidence type="ECO:0000313" key="21">
    <source>
        <dbReference type="EMBL" id="KAF8407955.1"/>
    </source>
</evidence>
<dbReference type="InterPro" id="IPR022312">
    <property type="entry name" value="DNA_pol_X"/>
</dbReference>
<dbReference type="InterPro" id="IPR029398">
    <property type="entry name" value="PolB_thumb"/>
</dbReference>
<dbReference type="OMA" id="QEGWITH"/>
<dbReference type="PROSITE" id="PS50172">
    <property type="entry name" value="BRCT"/>
    <property type="match status" value="1"/>
</dbReference>
<dbReference type="Gene3D" id="1.10.150.20">
    <property type="entry name" value="5' to 3' exonuclease, C-terminal subdomain"/>
    <property type="match status" value="1"/>
</dbReference>
<keyword evidence="10" id="KW-0479">Metal-binding</keyword>
<dbReference type="Pfam" id="PF14716">
    <property type="entry name" value="HHH_8"/>
    <property type="match status" value="1"/>
</dbReference>
<dbReference type="SUPFAM" id="SSF81301">
    <property type="entry name" value="Nucleotidyltransferase"/>
    <property type="match status" value="1"/>
</dbReference>
<dbReference type="SMART" id="SM00483">
    <property type="entry name" value="POLXc"/>
    <property type="match status" value="1"/>
</dbReference>
<evidence type="ECO:0000259" key="20">
    <source>
        <dbReference type="PROSITE" id="PS50172"/>
    </source>
</evidence>